<protein>
    <submittedName>
        <fullName evidence="1">Phosphatidylinositol 4-kinase STT4</fullName>
    </submittedName>
</protein>
<dbReference type="EMBL" id="CAUH01002326">
    <property type="protein sequence ID" value="CCU76308.1"/>
    <property type="molecule type" value="Genomic_DNA"/>
</dbReference>
<proteinExistence type="predicted"/>
<dbReference type="GO" id="GO:0006995">
    <property type="term" value="P:cellular response to nitrogen starvation"/>
    <property type="evidence" value="ECO:0007669"/>
    <property type="project" value="EnsemblFungi"/>
</dbReference>
<dbReference type="InParanoid" id="N1JEV6"/>
<evidence type="ECO:0000313" key="1">
    <source>
        <dbReference type="EMBL" id="CCU76308.1"/>
    </source>
</evidence>
<dbReference type="GO" id="GO:0000422">
    <property type="term" value="P:autophagy of mitochondrion"/>
    <property type="evidence" value="ECO:0007669"/>
    <property type="project" value="EnsemblFungi"/>
</dbReference>
<dbReference type="GO" id="GO:0061909">
    <property type="term" value="P:autophagosome-lysosome fusion"/>
    <property type="evidence" value="ECO:0007669"/>
    <property type="project" value="EnsemblFungi"/>
</dbReference>
<dbReference type="GO" id="GO:0046854">
    <property type="term" value="P:phosphatidylinositol phosphate biosynthetic process"/>
    <property type="evidence" value="ECO:0007669"/>
    <property type="project" value="EnsemblFungi"/>
</dbReference>
<keyword evidence="2" id="KW-1185">Reference proteome</keyword>
<feature type="non-terminal residue" evidence="1">
    <location>
        <position position="672"/>
    </location>
</feature>
<dbReference type="GO" id="GO:0060237">
    <property type="term" value="P:regulation of fungal-type cell wall organization"/>
    <property type="evidence" value="ECO:0007669"/>
    <property type="project" value="EnsemblFungi"/>
</dbReference>
<dbReference type="HOGENOM" id="CLU_409162_0_0_1"/>
<reference evidence="1 2" key="1">
    <citation type="journal article" date="2010" name="Science">
        <title>Genome expansion and gene loss in powdery mildew fungi reveal tradeoffs in extreme parasitism.</title>
        <authorList>
            <person name="Spanu P.D."/>
            <person name="Abbott J.C."/>
            <person name="Amselem J."/>
            <person name="Burgis T.A."/>
            <person name="Soanes D.M."/>
            <person name="Stueber K."/>
            <person name="Ver Loren van Themaat E."/>
            <person name="Brown J.K.M."/>
            <person name="Butcher S.A."/>
            <person name="Gurr S.J."/>
            <person name="Lebrun M.-H."/>
            <person name="Ridout C.J."/>
            <person name="Schulze-Lefert P."/>
            <person name="Talbot N.J."/>
            <person name="Ahmadinejad N."/>
            <person name="Ametz C."/>
            <person name="Barton G.R."/>
            <person name="Benjdia M."/>
            <person name="Bidzinski P."/>
            <person name="Bindschedler L.V."/>
            <person name="Both M."/>
            <person name="Brewer M.T."/>
            <person name="Cadle-Davidson L."/>
            <person name="Cadle-Davidson M.M."/>
            <person name="Collemare J."/>
            <person name="Cramer R."/>
            <person name="Frenkel O."/>
            <person name="Godfrey D."/>
            <person name="Harriman J."/>
            <person name="Hoede C."/>
            <person name="King B.C."/>
            <person name="Klages S."/>
            <person name="Kleemann J."/>
            <person name="Knoll D."/>
            <person name="Koti P.S."/>
            <person name="Kreplak J."/>
            <person name="Lopez-Ruiz F.J."/>
            <person name="Lu X."/>
            <person name="Maekawa T."/>
            <person name="Mahanil S."/>
            <person name="Micali C."/>
            <person name="Milgroom M.G."/>
            <person name="Montana G."/>
            <person name="Noir S."/>
            <person name="O'Connell R.J."/>
            <person name="Oberhaensli S."/>
            <person name="Parlange F."/>
            <person name="Pedersen C."/>
            <person name="Quesneville H."/>
            <person name="Reinhardt R."/>
            <person name="Rott M."/>
            <person name="Sacristan S."/>
            <person name="Schmidt S.M."/>
            <person name="Schoen M."/>
            <person name="Skamnioti P."/>
            <person name="Sommer H."/>
            <person name="Stephens A."/>
            <person name="Takahara H."/>
            <person name="Thordal-Christensen H."/>
            <person name="Vigouroux M."/>
            <person name="Wessling R."/>
            <person name="Wicker T."/>
            <person name="Panstruga R."/>
        </authorList>
    </citation>
    <scope>NUCLEOTIDE SEQUENCE [LARGE SCALE GENOMIC DNA]</scope>
    <source>
        <strain evidence="1">DH14</strain>
    </source>
</reference>
<dbReference type="Proteomes" id="UP000015441">
    <property type="component" value="Unassembled WGS sequence"/>
</dbReference>
<dbReference type="GO" id="GO:0030866">
    <property type="term" value="P:cortical actin cytoskeleton organization"/>
    <property type="evidence" value="ECO:0007669"/>
    <property type="project" value="EnsemblFungi"/>
</dbReference>
<organism evidence="1 2">
    <name type="scientific">Blumeria graminis f. sp. hordei (strain DH14)</name>
    <name type="common">Barley powdery mildew</name>
    <name type="synonym">Oidium monilioides f. sp. hordei</name>
    <dbReference type="NCBI Taxonomy" id="546991"/>
    <lineage>
        <taxon>Eukaryota</taxon>
        <taxon>Fungi</taxon>
        <taxon>Dikarya</taxon>
        <taxon>Ascomycota</taxon>
        <taxon>Pezizomycotina</taxon>
        <taxon>Leotiomycetes</taxon>
        <taxon>Erysiphales</taxon>
        <taxon>Erysiphaceae</taxon>
        <taxon>Blumeria</taxon>
        <taxon>Blumeria hordei</taxon>
    </lineage>
</organism>
<gene>
    <name evidence="1" type="ORF">BGHDH14_bghG002326000001001</name>
</gene>
<dbReference type="eggNOG" id="KOG0902">
    <property type="taxonomic scope" value="Eukaryota"/>
</dbReference>
<accession>N1JEV6</accession>
<dbReference type="GO" id="GO:0004430">
    <property type="term" value="F:1-phosphatidylinositol 4-kinase activity"/>
    <property type="evidence" value="ECO:0007669"/>
    <property type="project" value="EnsemblFungi"/>
</dbReference>
<keyword evidence="1" id="KW-0808">Transferase</keyword>
<sequence>MFIQNPFRSSLTYSPYGPERADAIKTVREFEVLVALCKASPILSEKYLGEKLARQLSPYLLEVHEQELEPSPFFRNIEPSPGEVLASHLTTALLSLGINHSSLQETVRNNIWVYLDRCQLTASDLVSRSNSHNDIKDAIEVATLTVSIIGFLDAAASHANFWSYKDRLCLIERVKLVLSQDFLVVVEKSLSTIHNSQTPSLQLREWKRYVRLYASTGRPIGAMLLQRSFVWLLVATTSLLSVEFDMLVGKDILDLRLSESSLFKSTFQIGSTESEAIETLANIASDQITLLEDEADYLRLGSVWQQRLAFSTKAGALISYMNCILYDDNAADVGSFMAWLENSLADPIQMADKTLANVVLRSLALISRSFTAFAPSVSRILPRFIIQGSTSSQSIAVASSCLAIVLQLLSHDAIISTIYTLGNVLSSGWTTDRTLSANLNAELGLDGNGNTFLYEEKHPSISSIVLAANTEEESLMIYGNIVKAICSIAIACNDSKITALAQSMLLQKIDKVNKSIDARIITEASGLALSGGPLEFRSLLKLYAKMTTEGIKQKNDALLLAILKGRDYLSTSLHRDSPLFDIYLRHLLEAIISKGDLHQVESTREADVEFAAREIEQLLNPLAILMSNSELASLEDLDEDIFSLIRDSWFNIVVHGFAMNTERGTKYLKELR</sequence>
<name>N1JEV6_BLUG1</name>
<comment type="caution">
    <text evidence="1">The sequence shown here is derived from an EMBL/GenBank/DDBJ whole genome shotgun (WGS) entry which is preliminary data.</text>
</comment>
<keyword evidence="1" id="KW-0418">Kinase</keyword>
<dbReference type="OrthoDB" id="10264149at2759"/>
<dbReference type="GO" id="GO:0005886">
    <property type="term" value="C:plasma membrane"/>
    <property type="evidence" value="ECO:0007669"/>
    <property type="project" value="EnsemblFungi"/>
</dbReference>
<dbReference type="STRING" id="546991.N1JEV6"/>
<evidence type="ECO:0000313" key="2">
    <source>
        <dbReference type="Proteomes" id="UP000015441"/>
    </source>
</evidence>
<dbReference type="AlphaFoldDB" id="N1JEV6"/>
<dbReference type="GO" id="GO:0140504">
    <property type="term" value="P:microlipophagy"/>
    <property type="evidence" value="ECO:0007669"/>
    <property type="project" value="EnsemblFungi"/>
</dbReference>